<dbReference type="EMBL" id="KR029585">
    <property type="protein sequence ID" value="AKH46597.1"/>
    <property type="molecule type" value="Genomic_DNA"/>
</dbReference>
<proteinExistence type="predicted"/>
<reference evidence="2" key="1">
    <citation type="journal article" date="2015" name="Front. Microbiol.">
        <title>Combining genomic sequencing methods to explore viral diversity and reveal potential virus-host interactions.</title>
        <authorList>
            <person name="Chow C.E."/>
            <person name="Winget D.M."/>
            <person name="White R.A.III."/>
            <person name="Hallam S.J."/>
            <person name="Suttle C.A."/>
        </authorList>
    </citation>
    <scope>NUCLEOTIDE SEQUENCE</scope>
    <source>
        <strain evidence="2">Anoxic2_1</strain>
    </source>
</reference>
<evidence type="ECO:0000256" key="1">
    <source>
        <dbReference type="SAM" id="MobiDB-lite"/>
    </source>
</evidence>
<feature type="region of interest" description="Disordered" evidence="1">
    <location>
        <begin position="68"/>
        <end position="95"/>
    </location>
</feature>
<sequence>MIDGDDDKDHPGATRGNHRHGRHHLLRYGPIPEGKRFDGRACAHHGTGEAGLGGQDHRPVFRHNLLVQAPEGRRVPRRDRDNYPADVHRGRGSMG</sequence>
<reference evidence="2" key="2">
    <citation type="submission" date="2015-03" db="EMBL/GenBank/DDBJ databases">
        <authorList>
            <person name="Chow C.-E.T."/>
            <person name="Winget D.M."/>
            <person name="White R.A.III."/>
            <person name="Hallam S.J."/>
            <person name="Suttle C.A."/>
        </authorList>
    </citation>
    <scope>NUCLEOTIDE SEQUENCE</scope>
    <source>
        <strain evidence="2">Anoxic2_1</strain>
    </source>
</reference>
<accession>A0A0F7L4Z1</accession>
<organism evidence="2">
    <name type="scientific">uncultured marine virus</name>
    <dbReference type="NCBI Taxonomy" id="186617"/>
    <lineage>
        <taxon>Viruses</taxon>
        <taxon>environmental samples</taxon>
    </lineage>
</organism>
<feature type="region of interest" description="Disordered" evidence="1">
    <location>
        <begin position="1"/>
        <end position="32"/>
    </location>
</feature>
<name>A0A0F7L4Z1_9VIRU</name>
<feature type="compositionally biased region" description="Basic and acidic residues" evidence="1">
    <location>
        <begin position="71"/>
        <end position="89"/>
    </location>
</feature>
<feature type="compositionally biased region" description="Basic residues" evidence="1">
    <location>
        <begin position="16"/>
        <end position="26"/>
    </location>
</feature>
<protein>
    <submittedName>
        <fullName evidence="2">Uncharacterized protein</fullName>
    </submittedName>
</protein>
<evidence type="ECO:0000313" key="2">
    <source>
        <dbReference type="EMBL" id="AKH46597.1"/>
    </source>
</evidence>